<reference evidence="1 2" key="1">
    <citation type="journal article" date="2024" name="Plant Biotechnol. J.">
        <title>Dendrobium thyrsiflorum genome and its molecular insights into genes involved in important horticultural traits.</title>
        <authorList>
            <person name="Chen B."/>
            <person name="Wang J.Y."/>
            <person name="Zheng P.J."/>
            <person name="Li K.L."/>
            <person name="Liang Y.M."/>
            <person name="Chen X.F."/>
            <person name="Zhang C."/>
            <person name="Zhao X."/>
            <person name="He X."/>
            <person name="Zhang G.Q."/>
            <person name="Liu Z.J."/>
            <person name="Xu Q."/>
        </authorList>
    </citation>
    <scope>NUCLEOTIDE SEQUENCE [LARGE SCALE GENOMIC DNA]</scope>
    <source>
        <strain evidence="1">GZMU011</strain>
    </source>
</reference>
<sequence>MDLPVATPLGGRQRRAAETLVVKIRIHPKLSRDRPSRNLTTKPVITHVKHRKVSRVHLVYLSRSTTVEFTGNVTRLRSNANSFLLKSIVRVDFPAPNKKEASPVKLFRLRSILPHSGTPRETGKSPERLLWFRMRSGGEDLVKLPNSAGIDPVRRLREKSSCWIEGSLASSGGIEPEN</sequence>
<keyword evidence="2" id="KW-1185">Reference proteome</keyword>
<accession>A0ABD0VCJ0</accession>
<evidence type="ECO:0008006" key="3">
    <source>
        <dbReference type="Google" id="ProtNLM"/>
    </source>
</evidence>
<dbReference type="Proteomes" id="UP001552299">
    <property type="component" value="Unassembled WGS sequence"/>
</dbReference>
<gene>
    <name evidence="1" type="ORF">M5K25_006757</name>
</gene>
<proteinExistence type="predicted"/>
<comment type="caution">
    <text evidence="1">The sequence shown here is derived from an EMBL/GenBank/DDBJ whole genome shotgun (WGS) entry which is preliminary data.</text>
</comment>
<dbReference type="EMBL" id="JANQDX010000006">
    <property type="protein sequence ID" value="KAL0922743.1"/>
    <property type="molecule type" value="Genomic_DNA"/>
</dbReference>
<organism evidence="1 2">
    <name type="scientific">Dendrobium thyrsiflorum</name>
    <name type="common">Pinecone-like raceme dendrobium</name>
    <name type="synonym">Orchid</name>
    <dbReference type="NCBI Taxonomy" id="117978"/>
    <lineage>
        <taxon>Eukaryota</taxon>
        <taxon>Viridiplantae</taxon>
        <taxon>Streptophyta</taxon>
        <taxon>Embryophyta</taxon>
        <taxon>Tracheophyta</taxon>
        <taxon>Spermatophyta</taxon>
        <taxon>Magnoliopsida</taxon>
        <taxon>Liliopsida</taxon>
        <taxon>Asparagales</taxon>
        <taxon>Orchidaceae</taxon>
        <taxon>Epidendroideae</taxon>
        <taxon>Malaxideae</taxon>
        <taxon>Dendrobiinae</taxon>
        <taxon>Dendrobium</taxon>
    </lineage>
</organism>
<name>A0ABD0VCJ0_DENTH</name>
<evidence type="ECO:0000313" key="2">
    <source>
        <dbReference type="Proteomes" id="UP001552299"/>
    </source>
</evidence>
<protein>
    <recommendedName>
        <fullName evidence="3">Ribosomal protein S10</fullName>
    </recommendedName>
</protein>
<evidence type="ECO:0000313" key="1">
    <source>
        <dbReference type="EMBL" id="KAL0922743.1"/>
    </source>
</evidence>
<dbReference type="AlphaFoldDB" id="A0ABD0VCJ0"/>